<dbReference type="InterPro" id="IPR013839">
    <property type="entry name" value="DNAligase_adenylation"/>
</dbReference>
<dbReference type="InterPro" id="IPR013840">
    <property type="entry name" value="DNAligase_N"/>
</dbReference>
<evidence type="ECO:0000256" key="15">
    <source>
        <dbReference type="HAMAP-Rule" id="MF_01588"/>
    </source>
</evidence>
<dbReference type="InterPro" id="IPR004149">
    <property type="entry name" value="Znf_DNAligase_C4"/>
</dbReference>
<dbReference type="Gene3D" id="6.20.10.30">
    <property type="match status" value="1"/>
</dbReference>
<dbReference type="AlphaFoldDB" id="A0A1I2DIF4"/>
<dbReference type="PROSITE" id="PS01056">
    <property type="entry name" value="DNA_LIGASE_N2"/>
    <property type="match status" value="1"/>
</dbReference>
<evidence type="ECO:0000256" key="2">
    <source>
        <dbReference type="ARBA" id="ARBA00012722"/>
    </source>
</evidence>
<feature type="binding site" evidence="15">
    <location>
        <position position="465"/>
    </location>
    <ligand>
        <name>Zn(2+)</name>
        <dbReference type="ChEBI" id="CHEBI:29105"/>
    </ligand>
</feature>
<dbReference type="GO" id="GO:0003677">
    <property type="term" value="F:DNA binding"/>
    <property type="evidence" value="ECO:0007669"/>
    <property type="project" value="InterPro"/>
</dbReference>
<evidence type="ECO:0000256" key="9">
    <source>
        <dbReference type="ARBA" id="ARBA00022842"/>
    </source>
</evidence>
<dbReference type="OrthoDB" id="9759736at2"/>
<dbReference type="FunFam" id="3.30.470.30:FF:000001">
    <property type="entry name" value="DNA ligase"/>
    <property type="match status" value="1"/>
</dbReference>
<keyword evidence="9 15" id="KW-0460">Magnesium</keyword>
<comment type="function">
    <text evidence="1 15">DNA ligase that catalyzes the formation of phosphodiester linkages between 5'-phosphoryl and 3'-hydroxyl groups in double-stranded DNA using NAD as a coenzyme and as the energy source for the reaction. It is essential for DNA replication and repair of damaged DNA.</text>
</comment>
<proteinExistence type="inferred from homology"/>
<evidence type="ECO:0000256" key="6">
    <source>
        <dbReference type="ARBA" id="ARBA00022723"/>
    </source>
</evidence>
<dbReference type="InterPro" id="IPR001679">
    <property type="entry name" value="DNA_ligase"/>
</dbReference>
<dbReference type="InterPro" id="IPR033136">
    <property type="entry name" value="DNA_ligase_CS"/>
</dbReference>
<evidence type="ECO:0000313" key="18">
    <source>
        <dbReference type="EMBL" id="SFE80219.1"/>
    </source>
</evidence>
<dbReference type="Pfam" id="PF14520">
    <property type="entry name" value="HHH_5"/>
    <property type="match status" value="1"/>
</dbReference>
<dbReference type="SMART" id="SM00532">
    <property type="entry name" value="LIGANc"/>
    <property type="match status" value="1"/>
</dbReference>
<dbReference type="GO" id="GO:0046872">
    <property type="term" value="F:metal ion binding"/>
    <property type="evidence" value="ECO:0007669"/>
    <property type="project" value="UniProtKB-KW"/>
</dbReference>
<feature type="binding site" evidence="15">
    <location>
        <position position="341"/>
    </location>
    <ligand>
        <name>NAD(+)</name>
        <dbReference type="ChEBI" id="CHEBI:57540"/>
    </ligand>
</feature>
<dbReference type="Pfam" id="PF01653">
    <property type="entry name" value="DNA_ligase_aden"/>
    <property type="match status" value="1"/>
</dbReference>
<dbReference type="GO" id="GO:0006260">
    <property type="term" value="P:DNA replication"/>
    <property type="evidence" value="ECO:0007669"/>
    <property type="project" value="UniProtKB-KW"/>
</dbReference>
<dbReference type="InterPro" id="IPR036420">
    <property type="entry name" value="BRCT_dom_sf"/>
</dbReference>
<dbReference type="FunFam" id="2.40.50.140:FF:000012">
    <property type="entry name" value="DNA ligase"/>
    <property type="match status" value="1"/>
</dbReference>
<feature type="binding site" evidence="15">
    <location>
        <position position="133"/>
    </location>
    <ligand>
        <name>NAD(+)</name>
        <dbReference type="ChEBI" id="CHEBI:57540"/>
    </ligand>
</feature>
<dbReference type="FunFam" id="1.10.150.20:FF:000007">
    <property type="entry name" value="DNA ligase"/>
    <property type="match status" value="1"/>
</dbReference>
<dbReference type="Pfam" id="PF12826">
    <property type="entry name" value="HHH_2"/>
    <property type="match status" value="1"/>
</dbReference>
<dbReference type="PANTHER" id="PTHR23389">
    <property type="entry name" value="CHROMOSOME TRANSMISSION FIDELITY FACTOR 18"/>
    <property type="match status" value="1"/>
</dbReference>
<dbReference type="FunFam" id="3.40.50.10190:FF:000054">
    <property type="entry name" value="DNA ligase"/>
    <property type="match status" value="1"/>
</dbReference>
<dbReference type="PANTHER" id="PTHR23389:SF9">
    <property type="entry name" value="DNA LIGASE"/>
    <property type="match status" value="1"/>
</dbReference>
<dbReference type="InterPro" id="IPR004150">
    <property type="entry name" value="NAD_DNA_ligase_OB"/>
</dbReference>
<keyword evidence="5 15" id="KW-0235">DNA replication</keyword>
<dbReference type="Pfam" id="PF03120">
    <property type="entry name" value="OB_DNA_ligase"/>
    <property type="match status" value="1"/>
</dbReference>
<sequence>MAETQDLFSDPAPAPSGQATIEIEALRARLNLWAHQYYVQDAPSVPDAEYDRAFQALQALEAAHPDLVTPDSPTQRVIGAVMEGLTPVRHQVPMLSIRTETDTEASGAETFDARVRRELKLAPDAPPVEYVAEPKFDGLAMSLRYENGRLVQAATRGDGEVGEDVTHNIRTIRQIPLTLPTGGESGVPPVLEVRGEVYMRRADFDRLNERQREAGGKTFVNPRNAAAGAVRQLDSGIAAQRPLSFFAYGLGDITPVAEGGPDFATHYAMLQQLKTWGFPVAAQVRTAQGATELVAFHQEVGASRDQLPYDIDGVVYKVNSLALQRQLGFVTREPRWAVAHKYPAQEMVTRVEGIDVQVGRTGKLTPVARLAPVFVGGVTVTNATLHNLFEIRKKGVRVGDQVIVRRAGDVIPEVVGTVPAALAPVAGALQGSDALADAAAADAARHVPRSPYVPNFRMPRHCPICGSAVVREKGEANHRCTGGLFCPAQRKEAILHFAARRAMDVEGLGEKLVDQLVDGNVIRTLPDLYRLGLTALAALDRMAEKSAQNVIAALEKSKQTTLPRFLFGLGIRHVGEATAKDLARHFGGLDAIMAASVEQLLEVNDVGPIVAEAIHTFFAQPHNREVVEQLRACGLTWQEGPPAERATLPLAGLTVVITGTLPTLSRDEAKDLLEAAGAKVAGSVSKKTHYVVAGAEAGSKLTKAQDLGVPVLDEDGLRTLLDQGPAGLGGAG</sequence>
<reference evidence="19" key="1">
    <citation type="submission" date="2016-10" db="EMBL/GenBank/DDBJ databases">
        <authorList>
            <person name="Varghese N."/>
            <person name="Submissions S."/>
        </authorList>
    </citation>
    <scope>NUCLEOTIDE SEQUENCE [LARGE SCALE GENOMIC DNA]</scope>
    <source>
        <strain evidence="19">DSM 27981</strain>
    </source>
</reference>
<dbReference type="InterPro" id="IPR012340">
    <property type="entry name" value="NA-bd_OB-fold"/>
</dbReference>
<keyword evidence="7 15" id="KW-0227">DNA damage</keyword>
<dbReference type="FunFam" id="1.10.150.20:FF:000006">
    <property type="entry name" value="DNA ligase"/>
    <property type="match status" value="1"/>
</dbReference>
<dbReference type="InterPro" id="IPR018239">
    <property type="entry name" value="DNA_ligase_AS"/>
</dbReference>
<dbReference type="Pfam" id="PF00533">
    <property type="entry name" value="BRCT"/>
    <property type="match status" value="1"/>
</dbReference>
<evidence type="ECO:0000256" key="1">
    <source>
        <dbReference type="ARBA" id="ARBA00004067"/>
    </source>
</evidence>
<comment type="cofactor">
    <cofactor evidence="15">
        <name>Mg(2+)</name>
        <dbReference type="ChEBI" id="CHEBI:18420"/>
    </cofactor>
    <cofactor evidence="15">
        <name>Mn(2+)</name>
        <dbReference type="ChEBI" id="CHEBI:29035"/>
    </cofactor>
</comment>
<dbReference type="SMART" id="SM00278">
    <property type="entry name" value="HhH1"/>
    <property type="match status" value="3"/>
</dbReference>
<feature type="binding site" evidence="15">
    <location>
        <position position="196"/>
    </location>
    <ligand>
        <name>NAD(+)</name>
        <dbReference type="ChEBI" id="CHEBI:57540"/>
    </ligand>
</feature>
<keyword evidence="8 15" id="KW-0862">Zinc</keyword>
<dbReference type="Gene3D" id="1.10.287.610">
    <property type="entry name" value="Helix hairpin bin"/>
    <property type="match status" value="1"/>
</dbReference>
<dbReference type="SUPFAM" id="SSF56091">
    <property type="entry name" value="DNA ligase/mRNA capping enzyme, catalytic domain"/>
    <property type="match status" value="1"/>
</dbReference>
<protein>
    <recommendedName>
        <fullName evidence="3 15">DNA ligase</fullName>
        <ecNumber evidence="2 15">6.5.1.2</ecNumber>
    </recommendedName>
    <alternativeName>
        <fullName evidence="15">Polydeoxyribonucleotide synthase [NAD(+)]</fullName>
    </alternativeName>
</protein>
<dbReference type="Gene3D" id="3.40.50.10190">
    <property type="entry name" value="BRCT domain"/>
    <property type="match status" value="1"/>
</dbReference>
<dbReference type="SUPFAM" id="SSF47781">
    <property type="entry name" value="RuvA domain 2-like"/>
    <property type="match status" value="1"/>
</dbReference>
<dbReference type="EMBL" id="FONX01000005">
    <property type="protein sequence ID" value="SFE80219.1"/>
    <property type="molecule type" value="Genomic_DNA"/>
</dbReference>
<accession>A0A1I2DIF4</accession>
<evidence type="ECO:0000256" key="3">
    <source>
        <dbReference type="ARBA" id="ARBA00013308"/>
    </source>
</evidence>
<comment type="similarity">
    <text evidence="14 15">Belongs to the NAD-dependent DNA ligase family. LigA subfamily.</text>
</comment>
<feature type="binding site" evidence="15">
    <location>
        <position position="486"/>
    </location>
    <ligand>
        <name>Zn(2+)</name>
        <dbReference type="ChEBI" id="CHEBI:29105"/>
    </ligand>
</feature>
<keyword evidence="10 15" id="KW-0520">NAD</keyword>
<dbReference type="NCBIfam" id="TIGR00575">
    <property type="entry name" value="dnlj"/>
    <property type="match status" value="1"/>
</dbReference>
<evidence type="ECO:0000256" key="14">
    <source>
        <dbReference type="ARBA" id="ARBA00060881"/>
    </source>
</evidence>
<dbReference type="GO" id="GO:0006281">
    <property type="term" value="P:DNA repair"/>
    <property type="evidence" value="ECO:0007669"/>
    <property type="project" value="UniProtKB-KW"/>
</dbReference>
<comment type="catalytic activity">
    <reaction evidence="13 15 16">
        <text>NAD(+) + (deoxyribonucleotide)n-3'-hydroxyl + 5'-phospho-(deoxyribonucleotide)m = (deoxyribonucleotide)n+m + AMP + beta-nicotinamide D-nucleotide.</text>
        <dbReference type="EC" id="6.5.1.2"/>
    </reaction>
</comment>
<dbReference type="SUPFAM" id="SSF52113">
    <property type="entry name" value="BRCT domain"/>
    <property type="match status" value="1"/>
</dbReference>
<keyword evidence="19" id="KW-1185">Reference proteome</keyword>
<evidence type="ECO:0000256" key="13">
    <source>
        <dbReference type="ARBA" id="ARBA00034005"/>
    </source>
</evidence>
<feature type="binding site" evidence="15">
    <location>
        <position position="462"/>
    </location>
    <ligand>
        <name>Zn(2+)</name>
        <dbReference type="ChEBI" id="CHEBI:29105"/>
    </ligand>
</feature>
<evidence type="ECO:0000256" key="11">
    <source>
        <dbReference type="ARBA" id="ARBA00023204"/>
    </source>
</evidence>
<keyword evidence="6 15" id="KW-0479">Metal-binding</keyword>
<dbReference type="EC" id="6.5.1.2" evidence="2 15"/>
<evidence type="ECO:0000313" key="19">
    <source>
        <dbReference type="Proteomes" id="UP000199119"/>
    </source>
</evidence>
<dbReference type="CDD" id="cd00114">
    <property type="entry name" value="LIGANc"/>
    <property type="match status" value="1"/>
</dbReference>
<dbReference type="PROSITE" id="PS50172">
    <property type="entry name" value="BRCT"/>
    <property type="match status" value="1"/>
</dbReference>
<dbReference type="InterPro" id="IPR003583">
    <property type="entry name" value="Hlx-hairpin-Hlx_DNA-bd_motif"/>
</dbReference>
<dbReference type="PROSITE" id="PS01055">
    <property type="entry name" value="DNA_LIGASE_N1"/>
    <property type="match status" value="1"/>
</dbReference>
<feature type="binding site" evidence="15">
    <location>
        <begin position="96"/>
        <end position="97"/>
    </location>
    <ligand>
        <name>NAD(+)</name>
        <dbReference type="ChEBI" id="CHEBI:57540"/>
    </ligand>
</feature>
<dbReference type="Gene3D" id="3.30.470.30">
    <property type="entry name" value="DNA ligase/mRNA capping enzyme"/>
    <property type="match status" value="1"/>
</dbReference>
<dbReference type="InterPro" id="IPR010994">
    <property type="entry name" value="RuvA_2-like"/>
</dbReference>
<feature type="binding site" evidence="15">
    <location>
        <begin position="47"/>
        <end position="51"/>
    </location>
    <ligand>
        <name>NAD(+)</name>
        <dbReference type="ChEBI" id="CHEBI:57540"/>
    </ligand>
</feature>
<dbReference type="InterPro" id="IPR041663">
    <property type="entry name" value="DisA/LigA_HHH"/>
</dbReference>
<dbReference type="GO" id="GO:0003911">
    <property type="term" value="F:DNA ligase (NAD+) activity"/>
    <property type="evidence" value="ECO:0007669"/>
    <property type="project" value="UniProtKB-UniRule"/>
</dbReference>
<dbReference type="Gene3D" id="2.40.50.140">
    <property type="entry name" value="Nucleic acid-binding proteins"/>
    <property type="match status" value="1"/>
</dbReference>
<dbReference type="RefSeq" id="WP_092939451.1">
    <property type="nucleotide sequence ID" value="NZ_FONX01000005.1"/>
</dbReference>
<evidence type="ECO:0000259" key="17">
    <source>
        <dbReference type="PROSITE" id="PS50172"/>
    </source>
</evidence>
<feature type="domain" description="BRCT" evidence="17">
    <location>
        <begin position="645"/>
        <end position="717"/>
    </location>
</feature>
<gene>
    <name evidence="15" type="primary">ligA</name>
    <name evidence="18" type="ORF">SAMN04489711_105220</name>
</gene>
<dbReference type="Pfam" id="PF03119">
    <property type="entry name" value="DNA_ligase_ZBD"/>
    <property type="match status" value="1"/>
</dbReference>
<evidence type="ECO:0000256" key="8">
    <source>
        <dbReference type="ARBA" id="ARBA00022833"/>
    </source>
</evidence>
<feature type="binding site" evidence="15">
    <location>
        <position position="317"/>
    </location>
    <ligand>
        <name>NAD(+)</name>
        <dbReference type="ChEBI" id="CHEBI:57540"/>
    </ligand>
</feature>
<dbReference type="InterPro" id="IPR001357">
    <property type="entry name" value="BRCT_dom"/>
</dbReference>
<evidence type="ECO:0000256" key="7">
    <source>
        <dbReference type="ARBA" id="ARBA00022763"/>
    </source>
</evidence>
<evidence type="ECO:0000256" key="4">
    <source>
        <dbReference type="ARBA" id="ARBA00022598"/>
    </source>
</evidence>
<dbReference type="GO" id="GO:0005829">
    <property type="term" value="C:cytosol"/>
    <property type="evidence" value="ECO:0007669"/>
    <property type="project" value="TreeGrafter"/>
</dbReference>
<keyword evidence="11 15" id="KW-0234">DNA repair</keyword>
<dbReference type="NCBIfam" id="NF005932">
    <property type="entry name" value="PRK07956.1"/>
    <property type="match status" value="1"/>
</dbReference>
<dbReference type="PIRSF" id="PIRSF001604">
    <property type="entry name" value="LigA"/>
    <property type="match status" value="1"/>
</dbReference>
<dbReference type="Proteomes" id="UP000199119">
    <property type="component" value="Unassembled WGS sequence"/>
</dbReference>
<evidence type="ECO:0000256" key="5">
    <source>
        <dbReference type="ARBA" id="ARBA00022705"/>
    </source>
</evidence>
<dbReference type="STRING" id="1177982.SAMN04489711_105220"/>
<evidence type="ECO:0000256" key="12">
    <source>
        <dbReference type="ARBA" id="ARBA00023211"/>
    </source>
</evidence>
<feature type="active site" description="N6-AMP-lysine intermediate" evidence="15">
    <location>
        <position position="135"/>
    </location>
</feature>
<organism evidence="18 19">
    <name type="scientific">Paracidovorax wautersii</name>
    <dbReference type="NCBI Taxonomy" id="1177982"/>
    <lineage>
        <taxon>Bacteria</taxon>
        <taxon>Pseudomonadati</taxon>
        <taxon>Pseudomonadota</taxon>
        <taxon>Betaproteobacteria</taxon>
        <taxon>Burkholderiales</taxon>
        <taxon>Comamonadaceae</taxon>
        <taxon>Paracidovorax</taxon>
    </lineage>
</organism>
<name>A0A1I2DIF4_9BURK</name>
<dbReference type="Gene3D" id="1.10.150.20">
    <property type="entry name" value="5' to 3' exonuclease, C-terminal subdomain"/>
    <property type="match status" value="2"/>
</dbReference>
<dbReference type="SUPFAM" id="SSF50249">
    <property type="entry name" value="Nucleic acid-binding proteins"/>
    <property type="match status" value="1"/>
</dbReference>
<evidence type="ECO:0000256" key="10">
    <source>
        <dbReference type="ARBA" id="ARBA00023027"/>
    </source>
</evidence>
<feature type="binding site" evidence="15">
    <location>
        <position position="156"/>
    </location>
    <ligand>
        <name>NAD(+)</name>
        <dbReference type="ChEBI" id="CHEBI:57540"/>
    </ligand>
</feature>
<keyword evidence="12 15" id="KW-0464">Manganese</keyword>
<keyword evidence="4 15" id="KW-0436">Ligase</keyword>
<evidence type="ECO:0000256" key="16">
    <source>
        <dbReference type="RuleBase" id="RU000618"/>
    </source>
</evidence>
<comment type="caution">
    <text evidence="15">Lacks conserved residue(s) required for the propagation of feature annotation.</text>
</comment>
<dbReference type="SMART" id="SM00292">
    <property type="entry name" value="BRCT"/>
    <property type="match status" value="1"/>
</dbReference>
<dbReference type="HAMAP" id="MF_01588">
    <property type="entry name" value="DNA_ligase_A"/>
    <property type="match status" value="1"/>
</dbReference>